<sequence length="160" mass="18751">MVRISLIHRNRASYVNYLPDAEVEYADKDYIEHKYVTPDAQKGFLRMLGSLRENLSSENSRYQEIMKERIQDVERITRKQVVREPTTLHGVTTSRSRDEANTSLDSLTILLDNVMQHFSISLQVATIPFKFLLIILQRTGKILHSIRSHKKFKKIQKYNS</sequence>
<organism evidence="1 2">
    <name type="scientific">Meganyctiphanes norvegica</name>
    <name type="common">Northern krill</name>
    <name type="synonym">Thysanopoda norvegica</name>
    <dbReference type="NCBI Taxonomy" id="48144"/>
    <lineage>
        <taxon>Eukaryota</taxon>
        <taxon>Metazoa</taxon>
        <taxon>Ecdysozoa</taxon>
        <taxon>Arthropoda</taxon>
        <taxon>Crustacea</taxon>
        <taxon>Multicrustacea</taxon>
        <taxon>Malacostraca</taxon>
        <taxon>Eumalacostraca</taxon>
        <taxon>Eucarida</taxon>
        <taxon>Euphausiacea</taxon>
        <taxon>Euphausiidae</taxon>
        <taxon>Meganyctiphanes</taxon>
    </lineage>
</organism>
<dbReference type="EMBL" id="CAXKWB010008795">
    <property type="protein sequence ID" value="CAL4092489.1"/>
    <property type="molecule type" value="Genomic_DNA"/>
</dbReference>
<comment type="caution">
    <text evidence="1">The sequence shown here is derived from an EMBL/GenBank/DDBJ whole genome shotgun (WGS) entry which is preliminary data.</text>
</comment>
<proteinExistence type="predicted"/>
<keyword evidence="2" id="KW-1185">Reference proteome</keyword>
<accession>A0AAV2QLT7</accession>
<protein>
    <submittedName>
        <fullName evidence="1">Uncharacterized protein</fullName>
    </submittedName>
</protein>
<evidence type="ECO:0000313" key="1">
    <source>
        <dbReference type="EMBL" id="CAL4092489.1"/>
    </source>
</evidence>
<dbReference type="AlphaFoldDB" id="A0AAV2QLT7"/>
<name>A0AAV2QLT7_MEGNR</name>
<reference evidence="1 2" key="1">
    <citation type="submission" date="2024-05" db="EMBL/GenBank/DDBJ databases">
        <authorList>
            <person name="Wallberg A."/>
        </authorList>
    </citation>
    <scope>NUCLEOTIDE SEQUENCE [LARGE SCALE GENOMIC DNA]</scope>
</reference>
<evidence type="ECO:0000313" key="2">
    <source>
        <dbReference type="Proteomes" id="UP001497623"/>
    </source>
</evidence>
<gene>
    <name evidence="1" type="ORF">MNOR_LOCUS14600</name>
</gene>
<dbReference type="Proteomes" id="UP001497623">
    <property type="component" value="Unassembled WGS sequence"/>
</dbReference>